<dbReference type="EMBL" id="JXTB01000013">
    <property type="protein sequence ID" value="PON77439.1"/>
    <property type="molecule type" value="Genomic_DNA"/>
</dbReference>
<gene>
    <name evidence="1" type="ORF">PanWU01x14_026000</name>
</gene>
<sequence>MSKLSSPISLNSSVSLPRWKSPSFGCIKFNSDASIYSRANSVNLGGVFRDEYSMVIAAFARNLLGNSLVDKSELPTIREGLLFVDQENIKVSSIECDAFRIINGLHSSTLL</sequence>
<dbReference type="PANTHER" id="PTHR47723:SF19">
    <property type="entry name" value="POLYNUCLEOTIDYL TRANSFERASE, RIBONUCLEASE H-LIKE SUPERFAMILY PROTEIN"/>
    <property type="match status" value="1"/>
</dbReference>
<proteinExistence type="predicted"/>
<evidence type="ECO:0000313" key="2">
    <source>
        <dbReference type="Proteomes" id="UP000237105"/>
    </source>
</evidence>
<dbReference type="OrthoDB" id="1906820at2759"/>
<name>A0A2P5DW09_PARAD</name>
<accession>A0A2P5DW09</accession>
<keyword evidence="2" id="KW-1185">Reference proteome</keyword>
<protein>
    <submittedName>
        <fullName evidence="1">Uncharacterized protein</fullName>
    </submittedName>
</protein>
<dbReference type="Proteomes" id="UP000237105">
    <property type="component" value="Unassembled WGS sequence"/>
</dbReference>
<organism evidence="1 2">
    <name type="scientific">Parasponia andersonii</name>
    <name type="common">Sponia andersonii</name>
    <dbReference type="NCBI Taxonomy" id="3476"/>
    <lineage>
        <taxon>Eukaryota</taxon>
        <taxon>Viridiplantae</taxon>
        <taxon>Streptophyta</taxon>
        <taxon>Embryophyta</taxon>
        <taxon>Tracheophyta</taxon>
        <taxon>Spermatophyta</taxon>
        <taxon>Magnoliopsida</taxon>
        <taxon>eudicotyledons</taxon>
        <taxon>Gunneridae</taxon>
        <taxon>Pentapetalae</taxon>
        <taxon>rosids</taxon>
        <taxon>fabids</taxon>
        <taxon>Rosales</taxon>
        <taxon>Cannabaceae</taxon>
        <taxon>Parasponia</taxon>
    </lineage>
</organism>
<evidence type="ECO:0000313" key="1">
    <source>
        <dbReference type="EMBL" id="PON77439.1"/>
    </source>
</evidence>
<reference evidence="2" key="1">
    <citation type="submission" date="2016-06" db="EMBL/GenBank/DDBJ databases">
        <title>Parallel loss of symbiosis genes in relatives of nitrogen-fixing non-legume Parasponia.</title>
        <authorList>
            <person name="Van Velzen R."/>
            <person name="Holmer R."/>
            <person name="Bu F."/>
            <person name="Rutten L."/>
            <person name="Van Zeijl A."/>
            <person name="Liu W."/>
            <person name="Santuari L."/>
            <person name="Cao Q."/>
            <person name="Sharma T."/>
            <person name="Shen D."/>
            <person name="Roswanjaya Y."/>
            <person name="Wardhani T."/>
            <person name="Kalhor M.S."/>
            <person name="Jansen J."/>
            <person name="Van den Hoogen J."/>
            <person name="Gungor B."/>
            <person name="Hartog M."/>
            <person name="Hontelez J."/>
            <person name="Verver J."/>
            <person name="Yang W.-C."/>
            <person name="Schijlen E."/>
            <person name="Repin R."/>
            <person name="Schilthuizen M."/>
            <person name="Schranz E."/>
            <person name="Heidstra R."/>
            <person name="Miyata K."/>
            <person name="Fedorova E."/>
            <person name="Kohlen W."/>
            <person name="Bisseling T."/>
            <person name="Smit S."/>
            <person name="Geurts R."/>
        </authorList>
    </citation>
    <scope>NUCLEOTIDE SEQUENCE [LARGE SCALE GENOMIC DNA]</scope>
    <source>
        <strain evidence="2">cv. WU1-14</strain>
    </source>
</reference>
<comment type="caution">
    <text evidence="1">The sequence shown here is derived from an EMBL/GenBank/DDBJ whole genome shotgun (WGS) entry which is preliminary data.</text>
</comment>
<dbReference type="PANTHER" id="PTHR47723">
    <property type="entry name" value="OS05G0353850 PROTEIN"/>
    <property type="match status" value="1"/>
</dbReference>
<dbReference type="InterPro" id="IPR053151">
    <property type="entry name" value="RNase_H-like"/>
</dbReference>
<dbReference type="AlphaFoldDB" id="A0A2P5DW09"/>